<keyword evidence="6" id="KW-1185">Reference proteome</keyword>
<dbReference type="RefSeq" id="WP_306712267.1">
    <property type="nucleotide sequence ID" value="NZ_JAUJFI010000333.1"/>
</dbReference>
<comment type="caution">
    <text evidence="5">The sequence shown here is derived from an EMBL/GenBank/DDBJ whole genome shotgun (WGS) entry which is preliminary data.</text>
</comment>
<protein>
    <submittedName>
        <fullName evidence="5">Autoinducer binding domain-containing protein</fullName>
    </submittedName>
</protein>
<dbReference type="EMBL" id="JAUJFI010000333">
    <property type="protein sequence ID" value="MDQ2106718.1"/>
    <property type="molecule type" value="Genomic_DNA"/>
</dbReference>
<sequence length="163" mass="17507">MSDRAADGRLLMEAVEDFRQATGAQDLWERLKAQLTVFGVTGLIYGTEAMPDPDRSLGLILNSIQGAGAWLDDKLTMDLFYCDEYVEAARCETAPILWSDTSRLPTISDGALRSLALDYDHGVITGVTIPMRFASGLGAIASVAMREAWPLPNSTGSGPGIPV</sequence>
<evidence type="ECO:0000256" key="3">
    <source>
        <dbReference type="ARBA" id="ARBA00023163"/>
    </source>
</evidence>
<dbReference type="Gene3D" id="3.30.450.80">
    <property type="entry name" value="Transcription factor LuxR-like, autoinducer-binding domain"/>
    <property type="match status" value="1"/>
</dbReference>
<gene>
    <name evidence="5" type="ORF">QSG27_28800</name>
</gene>
<keyword evidence="1" id="KW-0805">Transcription regulation</keyword>
<proteinExistence type="predicted"/>
<dbReference type="SUPFAM" id="SSF75516">
    <property type="entry name" value="Pheromone-binding domain of LuxR-like quorum-sensing transcription factors"/>
    <property type="match status" value="1"/>
</dbReference>
<keyword evidence="2" id="KW-0238">DNA-binding</keyword>
<keyword evidence="3" id="KW-0804">Transcription</keyword>
<evidence type="ECO:0000256" key="1">
    <source>
        <dbReference type="ARBA" id="ARBA00023015"/>
    </source>
</evidence>
<dbReference type="Proteomes" id="UP001227317">
    <property type="component" value="Unassembled WGS sequence"/>
</dbReference>
<feature type="domain" description="Transcription factor LuxR-like autoinducer-binding" evidence="4">
    <location>
        <begin position="25"/>
        <end position="146"/>
    </location>
</feature>
<evidence type="ECO:0000313" key="6">
    <source>
        <dbReference type="Proteomes" id="UP001227317"/>
    </source>
</evidence>
<reference evidence="5 6" key="1">
    <citation type="submission" date="2023-06" db="EMBL/GenBank/DDBJ databases">
        <title>Azospirillum isscasensis sp.nov, a bacterium isolated from rhizosphere soil of rice.</title>
        <authorList>
            <person name="Wang H."/>
        </authorList>
    </citation>
    <scope>NUCLEOTIDE SEQUENCE [LARGE SCALE GENOMIC DNA]</scope>
    <source>
        <strain evidence="5 6">C340-1</strain>
    </source>
</reference>
<organism evidence="5 6">
    <name type="scientific">Azospirillum isscasi</name>
    <dbReference type="NCBI Taxonomy" id="3053926"/>
    <lineage>
        <taxon>Bacteria</taxon>
        <taxon>Pseudomonadati</taxon>
        <taxon>Pseudomonadota</taxon>
        <taxon>Alphaproteobacteria</taxon>
        <taxon>Rhodospirillales</taxon>
        <taxon>Azospirillaceae</taxon>
        <taxon>Azospirillum</taxon>
    </lineage>
</organism>
<dbReference type="InterPro" id="IPR005143">
    <property type="entry name" value="TF_LuxR_autoind-bd_dom"/>
</dbReference>
<evidence type="ECO:0000256" key="2">
    <source>
        <dbReference type="ARBA" id="ARBA00023125"/>
    </source>
</evidence>
<evidence type="ECO:0000259" key="4">
    <source>
        <dbReference type="Pfam" id="PF03472"/>
    </source>
</evidence>
<accession>A0ABU0WS13</accession>
<dbReference type="InterPro" id="IPR036693">
    <property type="entry name" value="TF_LuxR_autoind-bd_dom_sf"/>
</dbReference>
<name>A0ABU0WS13_9PROT</name>
<dbReference type="Pfam" id="PF03472">
    <property type="entry name" value="Autoind_bind"/>
    <property type="match status" value="1"/>
</dbReference>
<evidence type="ECO:0000313" key="5">
    <source>
        <dbReference type="EMBL" id="MDQ2106718.1"/>
    </source>
</evidence>